<reference evidence="3 4" key="1">
    <citation type="submission" date="2007-06" db="EMBL/GenBank/DDBJ databases">
        <authorList>
            <person name="Shimkets L."/>
            <person name="Ferriera S."/>
            <person name="Johnson J."/>
            <person name="Kravitz S."/>
            <person name="Beeson K."/>
            <person name="Sutton G."/>
            <person name="Rogers Y.-H."/>
            <person name="Friedman R."/>
            <person name="Frazier M."/>
            <person name="Venter J.C."/>
        </authorList>
    </citation>
    <scope>NUCLEOTIDE SEQUENCE [LARGE SCALE GENOMIC DNA]</scope>
    <source>
        <strain evidence="3 4">SIR-1</strain>
    </source>
</reference>
<evidence type="ECO:0000313" key="4">
    <source>
        <dbReference type="Proteomes" id="UP000005801"/>
    </source>
</evidence>
<dbReference type="STRING" id="391625.PPSIR1_09970"/>
<feature type="compositionally biased region" description="Basic and acidic residues" evidence="1">
    <location>
        <begin position="55"/>
        <end position="72"/>
    </location>
</feature>
<evidence type="ECO:0000256" key="1">
    <source>
        <dbReference type="SAM" id="MobiDB-lite"/>
    </source>
</evidence>
<feature type="region of interest" description="Disordered" evidence="1">
    <location>
        <begin position="34"/>
        <end position="91"/>
    </location>
</feature>
<feature type="signal peptide" evidence="2">
    <location>
        <begin position="1"/>
        <end position="24"/>
    </location>
</feature>
<accession>A6G9V4</accession>
<organism evidence="3 4">
    <name type="scientific">Plesiocystis pacifica SIR-1</name>
    <dbReference type="NCBI Taxonomy" id="391625"/>
    <lineage>
        <taxon>Bacteria</taxon>
        <taxon>Pseudomonadati</taxon>
        <taxon>Myxococcota</taxon>
        <taxon>Polyangia</taxon>
        <taxon>Nannocystales</taxon>
        <taxon>Nannocystaceae</taxon>
        <taxon>Plesiocystis</taxon>
    </lineage>
</organism>
<keyword evidence="4" id="KW-1185">Reference proteome</keyword>
<dbReference type="Proteomes" id="UP000005801">
    <property type="component" value="Unassembled WGS sequence"/>
</dbReference>
<comment type="caution">
    <text evidence="3">The sequence shown here is derived from an EMBL/GenBank/DDBJ whole genome shotgun (WGS) entry which is preliminary data.</text>
</comment>
<proteinExistence type="predicted"/>
<keyword evidence="2" id="KW-0732">Signal</keyword>
<feature type="compositionally biased region" description="Basic and acidic residues" evidence="1">
    <location>
        <begin position="78"/>
        <end position="91"/>
    </location>
</feature>
<dbReference type="AlphaFoldDB" id="A6G9V4"/>
<evidence type="ECO:0000313" key="3">
    <source>
        <dbReference type="EMBL" id="EDM77390.1"/>
    </source>
</evidence>
<gene>
    <name evidence="3" type="ORF">PPSIR1_09970</name>
</gene>
<name>A6G9V4_9BACT</name>
<dbReference type="RefSeq" id="WP_006973496.1">
    <property type="nucleotide sequence ID" value="NZ_ABCS01000047.1"/>
</dbReference>
<sequence length="91" mass="9669">MRVRPWKLWAVLPSLALACAGLTACDDEAAKTQKEAEDTRSVAEGAKARTAAGAKVEDAKEQVEAAEKALEARDDDIFEKSGGERVGRGVP</sequence>
<evidence type="ECO:0000256" key="2">
    <source>
        <dbReference type="SAM" id="SignalP"/>
    </source>
</evidence>
<protein>
    <submittedName>
        <fullName evidence="3">Uncharacterized protein</fullName>
    </submittedName>
</protein>
<dbReference type="EMBL" id="ABCS01000047">
    <property type="protein sequence ID" value="EDM77390.1"/>
    <property type="molecule type" value="Genomic_DNA"/>
</dbReference>
<feature type="compositionally biased region" description="Low complexity" evidence="1">
    <location>
        <begin position="42"/>
        <end position="54"/>
    </location>
</feature>
<dbReference type="PROSITE" id="PS51257">
    <property type="entry name" value="PROKAR_LIPOPROTEIN"/>
    <property type="match status" value="1"/>
</dbReference>
<feature type="chain" id="PRO_5002695288" evidence="2">
    <location>
        <begin position="25"/>
        <end position="91"/>
    </location>
</feature>